<feature type="domain" description="Immunoglobulin" evidence="5">
    <location>
        <begin position="11"/>
        <end position="109"/>
    </location>
</feature>
<gene>
    <name evidence="6" type="ORF">P4O66_004901</name>
</gene>
<dbReference type="InterPro" id="IPR015631">
    <property type="entry name" value="CD2/SLAM_rcpt"/>
</dbReference>
<dbReference type="InterPro" id="IPR003599">
    <property type="entry name" value="Ig_sub"/>
</dbReference>
<dbReference type="Proteomes" id="UP001239994">
    <property type="component" value="Unassembled WGS sequence"/>
</dbReference>
<proteinExistence type="predicted"/>
<dbReference type="AlphaFoldDB" id="A0AAD8ZY25"/>
<dbReference type="InterPro" id="IPR036179">
    <property type="entry name" value="Ig-like_dom_sf"/>
</dbReference>
<sequence>YHCVIVCFLNQQPIHVLIGQDLILRAQLDLPAGDHITKVTWEHEAGKRASRRMKVGEYPSQGSGGRVGVNHNGALILQKFQTEDSGVYTITVTDQRGGQTSAHCTVEEYEAGRHVSVMVNVSHSSQEAWGTDPTFTWLHEKVSVTEALGRMSPDGSSLYLAGPLCGHFTCVVSNKLGHSSATYTAEPCERESGGTTVAVPHAPAICGWRYGLPAL</sequence>
<evidence type="ECO:0000313" key="6">
    <source>
        <dbReference type="EMBL" id="KAK1806378.1"/>
    </source>
</evidence>
<dbReference type="SMART" id="SM00409">
    <property type="entry name" value="IG"/>
    <property type="match status" value="1"/>
</dbReference>
<dbReference type="InterPro" id="IPR013783">
    <property type="entry name" value="Ig-like_fold"/>
</dbReference>
<evidence type="ECO:0000256" key="4">
    <source>
        <dbReference type="ARBA" id="ARBA00023180"/>
    </source>
</evidence>
<evidence type="ECO:0000259" key="5">
    <source>
        <dbReference type="SMART" id="SM00409"/>
    </source>
</evidence>
<dbReference type="SUPFAM" id="SSF48726">
    <property type="entry name" value="Immunoglobulin"/>
    <property type="match status" value="2"/>
</dbReference>
<dbReference type="Gene3D" id="2.60.40.10">
    <property type="entry name" value="Immunoglobulins"/>
    <property type="match status" value="1"/>
</dbReference>
<keyword evidence="7" id="KW-1185">Reference proteome</keyword>
<accession>A0AAD8ZY25</accession>
<dbReference type="GO" id="GO:0005911">
    <property type="term" value="C:cell-cell junction"/>
    <property type="evidence" value="ECO:0007669"/>
    <property type="project" value="TreeGrafter"/>
</dbReference>
<name>A0AAD8ZY25_9TELE</name>
<dbReference type="PANTHER" id="PTHR12080:SF108">
    <property type="entry name" value="VASCULAR ENDOTHELIAL GROWTH FACTOR RECEPTOR 1"/>
    <property type="match status" value="1"/>
</dbReference>
<keyword evidence="2" id="KW-0732">Signal</keyword>
<comment type="subcellular location">
    <subcellularLocation>
        <location evidence="1">Membrane</location>
    </subcellularLocation>
</comment>
<evidence type="ECO:0000256" key="1">
    <source>
        <dbReference type="ARBA" id="ARBA00004370"/>
    </source>
</evidence>
<dbReference type="EMBL" id="JAROKS010000001">
    <property type="protein sequence ID" value="KAK1806378.1"/>
    <property type="molecule type" value="Genomic_DNA"/>
</dbReference>
<keyword evidence="4" id="KW-0325">Glycoprotein</keyword>
<feature type="non-terminal residue" evidence="6">
    <location>
        <position position="215"/>
    </location>
</feature>
<comment type="caution">
    <text evidence="6">The sequence shown here is derived from an EMBL/GenBank/DDBJ whole genome shotgun (WGS) entry which is preliminary data.</text>
</comment>
<keyword evidence="3" id="KW-0472">Membrane</keyword>
<dbReference type="PANTHER" id="PTHR12080">
    <property type="entry name" value="SIGNALING LYMPHOCYTIC ACTIVATION MOLECULE"/>
    <property type="match status" value="1"/>
</dbReference>
<evidence type="ECO:0000313" key="7">
    <source>
        <dbReference type="Proteomes" id="UP001239994"/>
    </source>
</evidence>
<protein>
    <recommendedName>
        <fullName evidence="5">Immunoglobulin domain-containing protein</fullName>
    </recommendedName>
</protein>
<organism evidence="6 7">
    <name type="scientific">Electrophorus voltai</name>
    <dbReference type="NCBI Taxonomy" id="2609070"/>
    <lineage>
        <taxon>Eukaryota</taxon>
        <taxon>Metazoa</taxon>
        <taxon>Chordata</taxon>
        <taxon>Craniata</taxon>
        <taxon>Vertebrata</taxon>
        <taxon>Euteleostomi</taxon>
        <taxon>Actinopterygii</taxon>
        <taxon>Neopterygii</taxon>
        <taxon>Teleostei</taxon>
        <taxon>Ostariophysi</taxon>
        <taxon>Gymnotiformes</taxon>
        <taxon>Gymnotoidei</taxon>
        <taxon>Gymnotidae</taxon>
        <taxon>Electrophorus</taxon>
    </lineage>
</organism>
<evidence type="ECO:0000256" key="2">
    <source>
        <dbReference type="ARBA" id="ARBA00022729"/>
    </source>
</evidence>
<feature type="non-terminal residue" evidence="6">
    <location>
        <position position="1"/>
    </location>
</feature>
<reference evidence="6" key="1">
    <citation type="submission" date="2023-03" db="EMBL/GenBank/DDBJ databases">
        <title>Electrophorus voltai genome.</title>
        <authorList>
            <person name="Bian C."/>
        </authorList>
    </citation>
    <scope>NUCLEOTIDE SEQUENCE</scope>
    <source>
        <strain evidence="6">CB-2022</strain>
        <tissue evidence="6">Muscle</tissue>
    </source>
</reference>
<dbReference type="GO" id="GO:0016020">
    <property type="term" value="C:membrane"/>
    <property type="evidence" value="ECO:0007669"/>
    <property type="project" value="UniProtKB-SubCell"/>
</dbReference>
<evidence type="ECO:0000256" key="3">
    <source>
        <dbReference type="ARBA" id="ARBA00023136"/>
    </source>
</evidence>